<feature type="transmembrane region" description="Helical" evidence="1">
    <location>
        <begin position="72"/>
        <end position="91"/>
    </location>
</feature>
<dbReference type="EnsemblMetazoa" id="ACOM035712-RA">
    <property type="protein sequence ID" value="ACOM035712-PA.1"/>
    <property type="gene ID" value="ACOM035712"/>
</dbReference>
<name>A0A8W7PR02_ANOCL</name>
<sequence length="288" mass="31650">MHWQQRWWWLCVEVLPGGRRCLGDAGHELRPGATLHLTSPATFAPLCGQLLLLLLLGRAFGGPFSTHRGRVFRVSCFCFATVCATTTLLLLTGGRRSRLVLIVVRRKVRIGRAVLGPTGATVRPGRAGTGLGQRTVGLAQPELFVILKVRLSIGRSAEPLHETLVIVAHQKVAQMARTDALVQARNLADPAHDRLQLDRVQAALLVRIHPLPVGGVAQKPIVLLYLRRQIVVQQLQARDFFRYFCRWARAPPPAPPPPLPPVALPPAPELPPFLSFSDSFALSPSPPW</sequence>
<evidence type="ECO:0000256" key="1">
    <source>
        <dbReference type="SAM" id="Phobius"/>
    </source>
</evidence>
<proteinExistence type="predicted"/>
<reference evidence="2" key="1">
    <citation type="submission" date="2022-08" db="UniProtKB">
        <authorList>
            <consortium name="EnsemblMetazoa"/>
        </authorList>
    </citation>
    <scope>IDENTIFICATION</scope>
</reference>
<keyword evidence="1" id="KW-0472">Membrane</keyword>
<organism evidence="2">
    <name type="scientific">Anopheles coluzzii</name>
    <name type="common">African malaria mosquito</name>
    <dbReference type="NCBI Taxonomy" id="1518534"/>
    <lineage>
        <taxon>Eukaryota</taxon>
        <taxon>Metazoa</taxon>
        <taxon>Ecdysozoa</taxon>
        <taxon>Arthropoda</taxon>
        <taxon>Hexapoda</taxon>
        <taxon>Insecta</taxon>
        <taxon>Pterygota</taxon>
        <taxon>Neoptera</taxon>
        <taxon>Endopterygota</taxon>
        <taxon>Diptera</taxon>
        <taxon>Nematocera</taxon>
        <taxon>Culicoidea</taxon>
        <taxon>Culicidae</taxon>
        <taxon>Anophelinae</taxon>
        <taxon>Anopheles</taxon>
    </lineage>
</organism>
<keyword evidence="1" id="KW-1133">Transmembrane helix</keyword>
<keyword evidence="1" id="KW-0812">Transmembrane</keyword>
<accession>A0A8W7PR02</accession>
<dbReference type="Proteomes" id="UP000075882">
    <property type="component" value="Unassembled WGS sequence"/>
</dbReference>
<dbReference type="AlphaFoldDB" id="A0A8W7PR02"/>
<feature type="transmembrane region" description="Helical" evidence="1">
    <location>
        <begin position="41"/>
        <end position="60"/>
    </location>
</feature>
<evidence type="ECO:0000313" key="2">
    <source>
        <dbReference type="EnsemblMetazoa" id="ACOM035712-PA.1"/>
    </source>
</evidence>
<protein>
    <submittedName>
        <fullName evidence="2">Uncharacterized protein</fullName>
    </submittedName>
</protein>